<keyword evidence="1" id="KW-0812">Transmembrane</keyword>
<feature type="transmembrane region" description="Helical" evidence="1">
    <location>
        <begin position="33"/>
        <end position="52"/>
    </location>
</feature>
<reference evidence="2 3" key="1">
    <citation type="submission" date="2022-05" db="EMBL/GenBank/DDBJ databases">
        <title>Genome Sequencing of Bee-Associated Microbes.</title>
        <authorList>
            <person name="Dunlap C."/>
        </authorList>
    </citation>
    <scope>NUCLEOTIDE SEQUENCE [LARGE SCALE GENOMIC DNA]</scope>
    <source>
        <strain evidence="2 3">NRRL B-14421</strain>
    </source>
</reference>
<dbReference type="EMBL" id="JAMDMX010000071">
    <property type="protein sequence ID" value="MCY9695446.1"/>
    <property type="molecule type" value="Genomic_DNA"/>
</dbReference>
<evidence type="ECO:0000313" key="3">
    <source>
        <dbReference type="Proteomes" id="UP001527099"/>
    </source>
</evidence>
<keyword evidence="1" id="KW-0472">Membrane</keyword>
<protein>
    <submittedName>
        <fullName evidence="2">Uncharacterized protein</fullName>
    </submittedName>
</protein>
<organism evidence="2 3">
    <name type="scientific">Paenibacillus alginolyticus</name>
    <dbReference type="NCBI Taxonomy" id="59839"/>
    <lineage>
        <taxon>Bacteria</taxon>
        <taxon>Bacillati</taxon>
        <taxon>Bacillota</taxon>
        <taxon>Bacilli</taxon>
        <taxon>Bacillales</taxon>
        <taxon>Paenibacillaceae</taxon>
        <taxon>Paenibacillus</taxon>
    </lineage>
</organism>
<proteinExistence type="predicted"/>
<name>A0ABT4GGW6_9BACL</name>
<accession>A0ABT4GGW6</accession>
<gene>
    <name evidence="2" type="ORF">M5X19_21435</name>
</gene>
<feature type="transmembrane region" description="Helical" evidence="1">
    <location>
        <begin position="6"/>
        <end position="21"/>
    </location>
</feature>
<dbReference type="RefSeq" id="WP_268616761.1">
    <property type="nucleotide sequence ID" value="NZ_JAMDMX010000071.1"/>
</dbReference>
<sequence length="75" mass="8368">MKWGAIVGISVIVALMVLYEWPKMDQKQMKEKAALLALSGVGFILAILLVFFPDMPGPTDLVNMIYKPFGQILEK</sequence>
<keyword evidence="3" id="KW-1185">Reference proteome</keyword>
<evidence type="ECO:0000256" key="1">
    <source>
        <dbReference type="SAM" id="Phobius"/>
    </source>
</evidence>
<keyword evidence="1" id="KW-1133">Transmembrane helix</keyword>
<comment type="caution">
    <text evidence="2">The sequence shown here is derived from an EMBL/GenBank/DDBJ whole genome shotgun (WGS) entry which is preliminary data.</text>
</comment>
<dbReference type="Proteomes" id="UP001527099">
    <property type="component" value="Unassembled WGS sequence"/>
</dbReference>
<evidence type="ECO:0000313" key="2">
    <source>
        <dbReference type="EMBL" id="MCY9695446.1"/>
    </source>
</evidence>